<keyword evidence="2" id="KW-0812">Transmembrane</keyword>
<evidence type="ECO:0000256" key="2">
    <source>
        <dbReference type="SAM" id="Phobius"/>
    </source>
</evidence>
<dbReference type="EMBL" id="GG666602">
    <property type="protein sequence ID" value="EEN50378.1"/>
    <property type="molecule type" value="Genomic_DNA"/>
</dbReference>
<feature type="domain" description="NXPE C-terminal" evidence="3">
    <location>
        <begin position="380"/>
        <end position="602"/>
    </location>
</feature>
<feature type="transmembrane region" description="Helical" evidence="2">
    <location>
        <begin position="31"/>
        <end position="50"/>
    </location>
</feature>
<dbReference type="Gene3D" id="2.60.40.10">
    <property type="entry name" value="Immunoglobulins"/>
    <property type="match status" value="1"/>
</dbReference>
<dbReference type="PANTHER" id="PTHR16165">
    <property type="entry name" value="NXPE FAMILY MEMBER"/>
    <property type="match status" value="1"/>
</dbReference>
<evidence type="ECO:0000259" key="3">
    <source>
        <dbReference type="Pfam" id="PF24536"/>
    </source>
</evidence>
<dbReference type="Pfam" id="PF06312">
    <property type="entry name" value="Neurexophilin"/>
    <property type="match status" value="1"/>
</dbReference>
<evidence type="ECO:0000313" key="4">
    <source>
        <dbReference type="EMBL" id="EEN50378.1"/>
    </source>
</evidence>
<evidence type="ECO:0000256" key="1">
    <source>
        <dbReference type="SAM" id="MobiDB-lite"/>
    </source>
</evidence>
<dbReference type="InParanoid" id="C3ZAH5"/>
<gene>
    <name evidence="4" type="ORF">BRAFLDRAFT_72224</name>
</gene>
<reference evidence="4" key="1">
    <citation type="journal article" date="2008" name="Nature">
        <title>The amphioxus genome and the evolution of the chordate karyotype.</title>
        <authorList>
            <consortium name="US DOE Joint Genome Institute (JGI-PGF)"/>
            <person name="Putnam N.H."/>
            <person name="Butts T."/>
            <person name="Ferrier D.E.K."/>
            <person name="Furlong R.F."/>
            <person name="Hellsten U."/>
            <person name="Kawashima T."/>
            <person name="Robinson-Rechavi M."/>
            <person name="Shoguchi E."/>
            <person name="Terry A."/>
            <person name="Yu J.-K."/>
            <person name="Benito-Gutierrez E.L."/>
            <person name="Dubchak I."/>
            <person name="Garcia-Fernandez J."/>
            <person name="Gibson-Brown J.J."/>
            <person name="Grigoriev I.V."/>
            <person name="Horton A.C."/>
            <person name="de Jong P.J."/>
            <person name="Jurka J."/>
            <person name="Kapitonov V.V."/>
            <person name="Kohara Y."/>
            <person name="Kuroki Y."/>
            <person name="Lindquist E."/>
            <person name="Lucas S."/>
            <person name="Osoegawa K."/>
            <person name="Pennacchio L.A."/>
            <person name="Salamov A.A."/>
            <person name="Satou Y."/>
            <person name="Sauka-Spengler T."/>
            <person name="Schmutz J."/>
            <person name="Shin-I T."/>
            <person name="Toyoda A."/>
            <person name="Bronner-Fraser M."/>
            <person name="Fujiyama A."/>
            <person name="Holland L.Z."/>
            <person name="Holland P.W.H."/>
            <person name="Satoh N."/>
            <person name="Rokhsar D.S."/>
        </authorList>
    </citation>
    <scope>NUCLEOTIDE SEQUENCE [LARGE SCALE GENOMIC DNA]</scope>
    <source>
        <strain evidence="4">S238N-H82</strain>
        <tissue evidence="4">Testes</tissue>
    </source>
</reference>
<keyword evidence="2" id="KW-0472">Membrane</keyword>
<dbReference type="InterPro" id="IPR026845">
    <property type="entry name" value="NXPH/NXPE"/>
</dbReference>
<dbReference type="InterPro" id="IPR013783">
    <property type="entry name" value="Ig-like_fold"/>
</dbReference>
<dbReference type="InterPro" id="IPR057106">
    <property type="entry name" value="NXPE4_C"/>
</dbReference>
<sequence>MLDNGPSWTSEAHVTDIMAKTQKVSTGSVRCFFLVVVLAAALGYLLLYSVQEPSQISIKEVVPKIRNEQATSSHLNQVSKSTKYSLTQNNEQKSVSSTNGTHNPKTFLSSKPTNQSTTTPIPLTKTPNKSVLTATAYAKQLQFSLESNSHVDFSVGDTIRVVFSAKDQQNNAIITNIGDYFRASISTLQNKSGAVGIITDHQNGTYTATFRLLWEGQVKIKVQLVLPRQAIDVIERTIREHPFDKVTFRRRYLVGRVSVDTRCNIDPVVFNGTRPVCDYSDPHAGGRWYCEKAANISCEEPGYHSYILGGGAKNVLRPGEEKLVGRKYELQTCVIVSDGTSITYSDLFKHTGLDILAERKRCLPGLVTPQINGFYQQGVWNSLVCHNRHFCNQLEWRSCLRGKNLHFFGDSTIRQWYEQFVKILEINDTMLPEATHQTGPLFAEDPVNNITLRYRTHGPPIRTGPTRNTNIKYIANAIDEIKGGPDDVVGLTIWSHLTANPVELYRERLEAIRAAIQRLQQRSPRTMVVIKSANTFIGGEVNGGDWLAYRFDQVMRELFEGMDVVLVDAWEMTSAQQWHKDAIHPTSDIIVQEVEFLCSFICPL</sequence>
<dbReference type="SUPFAM" id="SSF52266">
    <property type="entry name" value="SGNH hydrolase"/>
    <property type="match status" value="1"/>
</dbReference>
<feature type="region of interest" description="Disordered" evidence="1">
    <location>
        <begin position="70"/>
        <end position="125"/>
    </location>
</feature>
<name>C3ZAH5_BRAFL</name>
<organism>
    <name type="scientific">Branchiostoma floridae</name>
    <name type="common">Florida lancelet</name>
    <name type="synonym">Amphioxus</name>
    <dbReference type="NCBI Taxonomy" id="7739"/>
    <lineage>
        <taxon>Eukaryota</taxon>
        <taxon>Metazoa</taxon>
        <taxon>Chordata</taxon>
        <taxon>Cephalochordata</taxon>
        <taxon>Leptocardii</taxon>
        <taxon>Amphioxiformes</taxon>
        <taxon>Branchiostomatidae</taxon>
        <taxon>Branchiostoma</taxon>
    </lineage>
</organism>
<dbReference type="Pfam" id="PF24536">
    <property type="entry name" value="NXPE4_C"/>
    <property type="match status" value="1"/>
</dbReference>
<dbReference type="AlphaFoldDB" id="C3ZAH5"/>
<protein>
    <recommendedName>
        <fullName evidence="3">NXPE C-terminal domain-containing protein</fullName>
    </recommendedName>
</protein>
<proteinExistence type="predicted"/>
<keyword evidence="2" id="KW-1133">Transmembrane helix</keyword>
<dbReference type="eggNOG" id="ENOG502QUD6">
    <property type="taxonomic scope" value="Eukaryota"/>
</dbReference>
<dbReference type="PANTHER" id="PTHR16165:SF5">
    <property type="entry name" value="NXPE FAMILY MEMBER 3"/>
    <property type="match status" value="1"/>
</dbReference>
<accession>C3ZAH5</accession>